<dbReference type="AlphaFoldDB" id="A0A0R3STF6"/>
<evidence type="ECO:0000259" key="4">
    <source>
        <dbReference type="Pfam" id="PF01466"/>
    </source>
</evidence>
<proteinExistence type="inferred from homology"/>
<keyword evidence="2 3" id="KW-0833">Ubl conjugation pathway</keyword>
<dbReference type="SMART" id="SM00512">
    <property type="entry name" value="Skp1"/>
    <property type="match status" value="1"/>
</dbReference>
<reference evidence="7 9" key="3">
    <citation type="submission" date="2019-07" db="EMBL/GenBank/DDBJ databases">
        <authorList>
            <person name="Jastrzebski P J."/>
            <person name="Paukszto L."/>
            <person name="Jastrzebski P J."/>
        </authorList>
    </citation>
    <scope>NUCLEOTIDE SEQUENCE [LARGE SCALE GENOMIC DNA]</scope>
    <source>
        <strain evidence="7 9">WMS-il1</strain>
    </source>
</reference>
<reference evidence="6 8" key="2">
    <citation type="submission" date="2018-11" db="EMBL/GenBank/DDBJ databases">
        <authorList>
            <consortium name="Pathogen Informatics"/>
        </authorList>
    </citation>
    <scope>NUCLEOTIDE SEQUENCE [LARGE SCALE GENOMIC DNA]</scope>
</reference>
<dbReference type="PIRSF" id="PIRSF028729">
    <property type="entry name" value="E3_ubiquit_lig_SCF_Skp"/>
    <property type="match status" value="1"/>
</dbReference>
<evidence type="ECO:0000256" key="2">
    <source>
        <dbReference type="ARBA" id="ARBA00022786"/>
    </source>
</evidence>
<dbReference type="InterPro" id="IPR016897">
    <property type="entry name" value="SKP1"/>
</dbReference>
<dbReference type="InterPro" id="IPR036296">
    <property type="entry name" value="SKP1-like_dim_sf"/>
</dbReference>
<keyword evidence="9" id="KW-1185">Reference proteome</keyword>
<dbReference type="InterPro" id="IPR011333">
    <property type="entry name" value="SKP1/BTB/POZ_sf"/>
</dbReference>
<dbReference type="SUPFAM" id="SSF54695">
    <property type="entry name" value="POZ domain"/>
    <property type="match status" value="1"/>
</dbReference>
<dbReference type="Gene3D" id="3.30.710.10">
    <property type="entry name" value="Potassium Channel Kv1.1, Chain A"/>
    <property type="match status" value="1"/>
</dbReference>
<evidence type="ECO:0000313" key="6">
    <source>
        <dbReference type="EMBL" id="VDL61002.1"/>
    </source>
</evidence>
<dbReference type="SUPFAM" id="SSF81382">
    <property type="entry name" value="Skp1 dimerisation domain-like"/>
    <property type="match status" value="1"/>
</dbReference>
<dbReference type="UniPathway" id="UPA00143"/>
<evidence type="ECO:0000313" key="8">
    <source>
        <dbReference type="Proteomes" id="UP000274504"/>
    </source>
</evidence>
<evidence type="ECO:0000256" key="3">
    <source>
        <dbReference type="PIRNR" id="PIRNR028729"/>
    </source>
</evidence>
<dbReference type="EMBL" id="UYSG01011124">
    <property type="protein sequence ID" value="VDL61002.1"/>
    <property type="molecule type" value="Genomic_DNA"/>
</dbReference>
<name>A0A0R3STF6_HYMDI</name>
<evidence type="ECO:0000313" key="9">
    <source>
        <dbReference type="Proteomes" id="UP000321570"/>
    </source>
</evidence>
<accession>A0A0R3STF6</accession>
<dbReference type="WBParaSite" id="HDID_0000868601-mRNA-1">
    <property type="protein sequence ID" value="HDID_0000868601-mRNA-1"/>
    <property type="gene ID" value="HDID_0000868601"/>
</dbReference>
<comment type="pathway">
    <text evidence="3">Protein modification; protein ubiquitination.</text>
</comment>
<evidence type="ECO:0000313" key="7">
    <source>
        <dbReference type="EMBL" id="VUZ57246.1"/>
    </source>
</evidence>
<dbReference type="Proteomes" id="UP000321570">
    <property type="component" value="Unassembled WGS sequence"/>
</dbReference>
<evidence type="ECO:0000259" key="5">
    <source>
        <dbReference type="Pfam" id="PF03931"/>
    </source>
</evidence>
<reference evidence="10" key="1">
    <citation type="submission" date="2017-02" db="UniProtKB">
        <authorList>
            <consortium name="WormBaseParasite"/>
        </authorList>
    </citation>
    <scope>IDENTIFICATION</scope>
</reference>
<feature type="domain" description="SKP1 component dimerisation" evidence="4">
    <location>
        <begin position="106"/>
        <end position="150"/>
    </location>
</feature>
<dbReference type="Pfam" id="PF01466">
    <property type="entry name" value="Skp1"/>
    <property type="match status" value="1"/>
</dbReference>
<gene>
    <name evidence="6" type="ORF">HDID_LOCUS8684</name>
    <name evidence="7" type="ORF">WMSIL1_LOCUS14699</name>
</gene>
<dbReference type="EMBL" id="CABIJS010000714">
    <property type="protein sequence ID" value="VUZ57246.1"/>
    <property type="molecule type" value="Genomic_DNA"/>
</dbReference>
<dbReference type="PANTHER" id="PTHR11165">
    <property type="entry name" value="SKP1"/>
    <property type="match status" value="1"/>
</dbReference>
<dbReference type="Proteomes" id="UP000274504">
    <property type="component" value="Unassembled WGS sequence"/>
</dbReference>
<dbReference type="STRING" id="6216.A0A0R3STF6"/>
<feature type="domain" description="SKP1 component POZ" evidence="5">
    <location>
        <begin position="2"/>
        <end position="65"/>
    </location>
</feature>
<dbReference type="GO" id="GO:0006511">
    <property type="term" value="P:ubiquitin-dependent protein catabolic process"/>
    <property type="evidence" value="ECO:0007669"/>
    <property type="project" value="InterPro"/>
</dbReference>
<protein>
    <submittedName>
        <fullName evidence="10">SKP1-like protein</fullName>
    </submittedName>
</protein>
<comment type="similarity">
    <text evidence="1 3">Belongs to the SKP1 family.</text>
</comment>
<dbReference type="InterPro" id="IPR001232">
    <property type="entry name" value="SKP1-like"/>
</dbReference>
<dbReference type="GO" id="GO:0016567">
    <property type="term" value="P:protein ubiquitination"/>
    <property type="evidence" value="ECO:0007669"/>
    <property type="project" value="UniProtKB-UniPathway"/>
</dbReference>
<organism evidence="10">
    <name type="scientific">Hymenolepis diminuta</name>
    <name type="common">Rat tapeworm</name>
    <dbReference type="NCBI Taxonomy" id="6216"/>
    <lineage>
        <taxon>Eukaryota</taxon>
        <taxon>Metazoa</taxon>
        <taxon>Spiralia</taxon>
        <taxon>Lophotrochozoa</taxon>
        <taxon>Platyhelminthes</taxon>
        <taxon>Cestoda</taxon>
        <taxon>Eucestoda</taxon>
        <taxon>Cyclophyllidea</taxon>
        <taxon>Hymenolepididae</taxon>
        <taxon>Hymenolepis</taxon>
    </lineage>
</organism>
<sequence length="155" mass="18192">MTIRILTKDGHIFDVDKKLLMKSKLMKDLIDDVGNEEAENNIPFPLIYVSSRALEKVILWCQHYEEPIDESNSLYISVWDENFFNNMESEIMVDLLIAADYLDIPDLYEKCSQFCAKILTSNSVEELRKIFGIECDLSFDELQRINDENEYFGRM</sequence>
<dbReference type="OrthoDB" id="2342932at2759"/>
<dbReference type="Pfam" id="PF03931">
    <property type="entry name" value="Skp1_POZ"/>
    <property type="match status" value="1"/>
</dbReference>
<dbReference type="InterPro" id="IPR016072">
    <property type="entry name" value="Skp1_comp_dimer"/>
</dbReference>
<evidence type="ECO:0000256" key="1">
    <source>
        <dbReference type="ARBA" id="ARBA00009993"/>
    </source>
</evidence>
<dbReference type="InterPro" id="IPR016073">
    <property type="entry name" value="Skp1_comp_POZ"/>
</dbReference>
<evidence type="ECO:0000313" key="10">
    <source>
        <dbReference type="WBParaSite" id="HDID_0000868601-mRNA-1"/>
    </source>
</evidence>